<dbReference type="RefSeq" id="WP_188420087.1">
    <property type="nucleotide sequence ID" value="NZ_BMDP01000002.1"/>
</dbReference>
<reference evidence="2" key="2">
    <citation type="submission" date="2020-09" db="EMBL/GenBank/DDBJ databases">
        <authorList>
            <person name="Sun Q."/>
            <person name="Sedlacek I."/>
        </authorList>
    </citation>
    <scope>NUCLEOTIDE SEQUENCE</scope>
    <source>
        <strain evidence="2">CCM 7664</strain>
    </source>
</reference>
<evidence type="ECO:0000313" key="2">
    <source>
        <dbReference type="EMBL" id="GGI53978.1"/>
    </source>
</evidence>
<evidence type="ECO:0000256" key="1">
    <source>
        <dbReference type="SAM" id="MobiDB-lite"/>
    </source>
</evidence>
<dbReference type="EMBL" id="BMDP01000002">
    <property type="protein sequence ID" value="GGI53978.1"/>
    <property type="molecule type" value="Genomic_DNA"/>
</dbReference>
<dbReference type="AlphaFoldDB" id="A0A8J3B2P4"/>
<evidence type="ECO:0000313" key="3">
    <source>
        <dbReference type="Proteomes" id="UP000627205"/>
    </source>
</evidence>
<dbReference type="Proteomes" id="UP000627205">
    <property type="component" value="Unassembled WGS sequence"/>
</dbReference>
<proteinExistence type="predicted"/>
<feature type="region of interest" description="Disordered" evidence="1">
    <location>
        <begin position="90"/>
        <end position="123"/>
    </location>
</feature>
<accession>A0A8J3B2P4</accession>
<comment type="caution">
    <text evidence="2">The sequence shown here is derived from an EMBL/GenBank/DDBJ whole genome shotgun (WGS) entry which is preliminary data.</text>
</comment>
<organism evidence="2 3">
    <name type="scientific">Oxalicibacterium solurbis</name>
    <dbReference type="NCBI Taxonomy" id="69280"/>
    <lineage>
        <taxon>Bacteria</taxon>
        <taxon>Pseudomonadati</taxon>
        <taxon>Pseudomonadota</taxon>
        <taxon>Betaproteobacteria</taxon>
        <taxon>Burkholderiales</taxon>
        <taxon>Oxalobacteraceae</taxon>
        <taxon>Oxalicibacterium</taxon>
    </lineage>
</organism>
<sequence length="123" mass="13729">MSDAHHTRAEQENHAFALMGRLHVTLRRHSGRVTDIEYMRIDPGYCRYVLEMTAGSDNADLHELSTKLQEIFFGDDGLFTVLAPRQPLLSRLAETPPAPAPQSPAATPGTDDEVDRGYIGRLR</sequence>
<reference evidence="2" key="1">
    <citation type="journal article" date="2014" name="Int. J. Syst. Evol. Microbiol.">
        <title>Complete genome sequence of Corynebacterium casei LMG S-19264T (=DSM 44701T), isolated from a smear-ripened cheese.</title>
        <authorList>
            <consortium name="US DOE Joint Genome Institute (JGI-PGF)"/>
            <person name="Walter F."/>
            <person name="Albersmeier A."/>
            <person name="Kalinowski J."/>
            <person name="Ruckert C."/>
        </authorList>
    </citation>
    <scope>NUCLEOTIDE SEQUENCE</scope>
    <source>
        <strain evidence="2">CCM 7664</strain>
    </source>
</reference>
<keyword evidence="3" id="KW-1185">Reference proteome</keyword>
<name>A0A8J3B2P4_9BURK</name>
<gene>
    <name evidence="2" type="ORF">GCM10011430_11520</name>
</gene>
<protein>
    <submittedName>
        <fullName evidence="2">Uncharacterized protein</fullName>
    </submittedName>
</protein>